<dbReference type="AlphaFoldDB" id="A0A0C9UJZ0"/>
<evidence type="ECO:0000313" key="2">
    <source>
        <dbReference type="Proteomes" id="UP000054279"/>
    </source>
</evidence>
<organism evidence="1 2">
    <name type="scientific">Sphaerobolus stellatus (strain SS14)</name>
    <dbReference type="NCBI Taxonomy" id="990650"/>
    <lineage>
        <taxon>Eukaryota</taxon>
        <taxon>Fungi</taxon>
        <taxon>Dikarya</taxon>
        <taxon>Basidiomycota</taxon>
        <taxon>Agaricomycotina</taxon>
        <taxon>Agaricomycetes</taxon>
        <taxon>Phallomycetidae</taxon>
        <taxon>Geastrales</taxon>
        <taxon>Sphaerobolaceae</taxon>
        <taxon>Sphaerobolus</taxon>
    </lineage>
</organism>
<feature type="non-terminal residue" evidence="1">
    <location>
        <position position="1"/>
    </location>
</feature>
<gene>
    <name evidence="1" type="ORF">M422DRAFT_38622</name>
</gene>
<protein>
    <submittedName>
        <fullName evidence="1">Uncharacterized protein</fullName>
    </submittedName>
</protein>
<name>A0A0C9UJZ0_SPHS4</name>
<reference evidence="1 2" key="1">
    <citation type="submission" date="2014-06" db="EMBL/GenBank/DDBJ databases">
        <title>Evolutionary Origins and Diversification of the Mycorrhizal Mutualists.</title>
        <authorList>
            <consortium name="DOE Joint Genome Institute"/>
            <consortium name="Mycorrhizal Genomics Consortium"/>
            <person name="Kohler A."/>
            <person name="Kuo A."/>
            <person name="Nagy L.G."/>
            <person name="Floudas D."/>
            <person name="Copeland A."/>
            <person name="Barry K.W."/>
            <person name="Cichocki N."/>
            <person name="Veneault-Fourrey C."/>
            <person name="LaButti K."/>
            <person name="Lindquist E.A."/>
            <person name="Lipzen A."/>
            <person name="Lundell T."/>
            <person name="Morin E."/>
            <person name="Murat C."/>
            <person name="Riley R."/>
            <person name="Ohm R."/>
            <person name="Sun H."/>
            <person name="Tunlid A."/>
            <person name="Henrissat B."/>
            <person name="Grigoriev I.V."/>
            <person name="Hibbett D.S."/>
            <person name="Martin F."/>
        </authorList>
    </citation>
    <scope>NUCLEOTIDE SEQUENCE [LARGE SCALE GENOMIC DNA]</scope>
    <source>
        <strain evidence="1 2">SS14</strain>
    </source>
</reference>
<evidence type="ECO:0000313" key="1">
    <source>
        <dbReference type="EMBL" id="KIJ25575.1"/>
    </source>
</evidence>
<dbReference type="InterPro" id="IPR023139">
    <property type="entry name" value="PBDC1-like_dom_sf"/>
</dbReference>
<dbReference type="EMBL" id="KN837407">
    <property type="protein sequence ID" value="KIJ25575.1"/>
    <property type="molecule type" value="Genomic_DNA"/>
</dbReference>
<dbReference type="Proteomes" id="UP000054279">
    <property type="component" value="Unassembled WGS sequence"/>
</dbReference>
<dbReference type="OrthoDB" id="10248897at2759"/>
<proteinExistence type="predicted"/>
<sequence>MLESSCLFSAQEQSFDKNTQTKKFWHGLILRYEKAIRDYNFGSLIPVDVEDEHPQYIFGDSM</sequence>
<accession>A0A0C9UJZ0</accession>
<keyword evidence="2" id="KW-1185">Reference proteome</keyword>
<dbReference type="Gene3D" id="1.10.3560.10">
    <property type="entry name" value="yst0336 like domain"/>
    <property type="match status" value="1"/>
</dbReference>
<dbReference type="HOGENOM" id="CLU_2905629_0_0_1"/>